<sequence>MRIAVVGATGNIGKLTRSALERAGHDVVPISRSHGVDALSGAGLAGALAGVHTVIDATNCTASLESENVRFFTTVTENLLEQGHRAGAGHHVTLSIAGVQKVRGNAHYAGKRAQEAAVEAGDVPYTIVPATQFHDFAAMAASWSERDGVAEIAPLLIQPVAPIEVAAVLADVATGTPQGRHVDVAGPDPHDLVDMARRTYAARGVPIRLVPTWDGGIFDSTMAGDVLLPGADARITSTSFDDWLAEERARRHRTDRPPSRHGSRVR</sequence>
<dbReference type="RefSeq" id="WP_253874530.1">
    <property type="nucleotide sequence ID" value="NZ_BAABHM010000009.1"/>
</dbReference>
<evidence type="ECO:0000313" key="2">
    <source>
        <dbReference type="Proteomes" id="UP001500843"/>
    </source>
</evidence>
<dbReference type="Gene3D" id="3.40.50.720">
    <property type="entry name" value="NAD(P)-binding Rossmann-like Domain"/>
    <property type="match status" value="1"/>
</dbReference>
<accession>A0ABP8X1N4</accession>
<organism evidence="1 2">
    <name type="scientific">Promicromonospora umidemergens</name>
    <dbReference type="NCBI Taxonomy" id="629679"/>
    <lineage>
        <taxon>Bacteria</taxon>
        <taxon>Bacillati</taxon>
        <taxon>Actinomycetota</taxon>
        <taxon>Actinomycetes</taxon>
        <taxon>Micrococcales</taxon>
        <taxon>Promicromonosporaceae</taxon>
        <taxon>Promicromonospora</taxon>
    </lineage>
</organism>
<comment type="caution">
    <text evidence="1">The sequence shown here is derived from an EMBL/GenBank/DDBJ whole genome shotgun (WGS) entry which is preliminary data.</text>
</comment>
<evidence type="ECO:0000313" key="1">
    <source>
        <dbReference type="EMBL" id="GAA4697656.1"/>
    </source>
</evidence>
<dbReference type="InterPro" id="IPR036291">
    <property type="entry name" value="NAD(P)-bd_dom_sf"/>
</dbReference>
<name>A0ABP8X1N4_9MICO</name>
<dbReference type="SUPFAM" id="SSF51735">
    <property type="entry name" value="NAD(P)-binding Rossmann-fold domains"/>
    <property type="match status" value="1"/>
</dbReference>
<reference evidence="2" key="1">
    <citation type="journal article" date="2019" name="Int. J. Syst. Evol. Microbiol.">
        <title>The Global Catalogue of Microorganisms (GCM) 10K type strain sequencing project: providing services to taxonomists for standard genome sequencing and annotation.</title>
        <authorList>
            <consortium name="The Broad Institute Genomics Platform"/>
            <consortium name="The Broad Institute Genome Sequencing Center for Infectious Disease"/>
            <person name="Wu L."/>
            <person name="Ma J."/>
        </authorList>
    </citation>
    <scope>NUCLEOTIDE SEQUENCE [LARGE SCALE GENOMIC DNA]</scope>
    <source>
        <strain evidence="2">JCM 17975</strain>
    </source>
</reference>
<gene>
    <name evidence="1" type="ORF">GCM10023198_17390</name>
</gene>
<dbReference type="EMBL" id="BAABHM010000009">
    <property type="protein sequence ID" value="GAA4697656.1"/>
    <property type="molecule type" value="Genomic_DNA"/>
</dbReference>
<dbReference type="Proteomes" id="UP001500843">
    <property type="component" value="Unassembled WGS sequence"/>
</dbReference>
<proteinExistence type="predicted"/>
<keyword evidence="2" id="KW-1185">Reference proteome</keyword>
<protein>
    <submittedName>
        <fullName evidence="1">SDR family oxidoreductase</fullName>
    </submittedName>
</protein>